<dbReference type="InterPro" id="IPR000668">
    <property type="entry name" value="Peptidase_C1A_C"/>
</dbReference>
<keyword evidence="4" id="KW-1185">Reference proteome</keyword>
<gene>
    <name evidence="3" type="ORF">PPROV_000414700</name>
</gene>
<dbReference type="InterPro" id="IPR038765">
    <property type="entry name" value="Papain-like_cys_pep_sf"/>
</dbReference>
<sequence length="303" mass="33229">MEPQRVQAVAQASKAVKAAPLKFHDKSKPCVRHSSEKASVVKSPLPHTYVKESDIPDSYDIRNIGGLSYASLDRNQHIPQYCGSCWTQGTLSALSDRFNLARGGRFPEVELSSQVLVDCVTGSDSHGCEGGDPTAAYEWVYKNGIVDNSCSNYQAKDLSCTPEWTCRNCLPMKGCAAVPEGKFERYHISEHGQVKGEANMMAEIFARGPIGCGVCVTPEFEAYSGGVFNDTTGCKGIDHEISIAGWGVTQDGTKYWLLRNSWGEYWGEDGWARVIRGVDNLGIEDACDWAVPDLNATKFPTLW</sequence>
<dbReference type="PANTHER" id="PTHR12411">
    <property type="entry name" value="CYSTEINE PROTEASE FAMILY C1-RELATED"/>
    <property type="match status" value="1"/>
</dbReference>
<comment type="similarity">
    <text evidence="1">Belongs to the peptidase C1 family.</text>
</comment>
<dbReference type="InterPro" id="IPR013128">
    <property type="entry name" value="Peptidase_C1A"/>
</dbReference>
<proteinExistence type="inferred from homology"/>
<dbReference type="Gene3D" id="3.90.70.10">
    <property type="entry name" value="Cysteine proteinases"/>
    <property type="match status" value="1"/>
</dbReference>
<dbReference type="SMART" id="SM00645">
    <property type="entry name" value="Pept_C1"/>
    <property type="match status" value="1"/>
</dbReference>
<protein>
    <recommendedName>
        <fullName evidence="2">Peptidase C1A papain C-terminal domain-containing protein</fullName>
    </recommendedName>
</protein>
<dbReference type="OrthoDB" id="190265at2759"/>
<organism evidence="3 4">
    <name type="scientific">Pycnococcus provasolii</name>
    <dbReference type="NCBI Taxonomy" id="41880"/>
    <lineage>
        <taxon>Eukaryota</taxon>
        <taxon>Viridiplantae</taxon>
        <taxon>Chlorophyta</taxon>
        <taxon>Pseudoscourfieldiophyceae</taxon>
        <taxon>Pseudoscourfieldiales</taxon>
        <taxon>Pycnococcaceae</taxon>
        <taxon>Pycnococcus</taxon>
    </lineage>
</organism>
<evidence type="ECO:0000313" key="3">
    <source>
        <dbReference type="EMBL" id="GHP05396.1"/>
    </source>
</evidence>
<evidence type="ECO:0000256" key="1">
    <source>
        <dbReference type="ARBA" id="ARBA00008455"/>
    </source>
</evidence>
<name>A0A830HDE3_9CHLO</name>
<dbReference type="SUPFAM" id="SSF54001">
    <property type="entry name" value="Cysteine proteinases"/>
    <property type="match status" value="1"/>
</dbReference>
<evidence type="ECO:0000313" key="4">
    <source>
        <dbReference type="Proteomes" id="UP000660262"/>
    </source>
</evidence>
<dbReference type="FunFam" id="3.90.70.10:FF:000117">
    <property type="entry name" value="Probable papain cysteine protease"/>
    <property type="match status" value="1"/>
</dbReference>
<accession>A0A830HDE3</accession>
<dbReference type="EMBL" id="BNJQ01000010">
    <property type="protein sequence ID" value="GHP05396.1"/>
    <property type="molecule type" value="Genomic_DNA"/>
</dbReference>
<dbReference type="AlphaFoldDB" id="A0A830HDE3"/>
<reference evidence="3" key="1">
    <citation type="submission" date="2020-10" db="EMBL/GenBank/DDBJ databases">
        <title>Unveiling of a novel bifunctional photoreceptor, Dualchrome1, isolated from a cosmopolitan green alga.</title>
        <authorList>
            <person name="Suzuki S."/>
            <person name="Kawachi M."/>
        </authorList>
    </citation>
    <scope>NUCLEOTIDE SEQUENCE</scope>
    <source>
        <strain evidence="3">NIES 2893</strain>
    </source>
</reference>
<dbReference type="Proteomes" id="UP000660262">
    <property type="component" value="Unassembled WGS sequence"/>
</dbReference>
<feature type="domain" description="Peptidase C1A papain C-terminal" evidence="2">
    <location>
        <begin position="55"/>
        <end position="291"/>
    </location>
</feature>
<dbReference type="Pfam" id="PF00112">
    <property type="entry name" value="Peptidase_C1"/>
    <property type="match status" value="1"/>
</dbReference>
<dbReference type="GO" id="GO:0008234">
    <property type="term" value="F:cysteine-type peptidase activity"/>
    <property type="evidence" value="ECO:0007669"/>
    <property type="project" value="InterPro"/>
</dbReference>
<dbReference type="GO" id="GO:0006508">
    <property type="term" value="P:proteolysis"/>
    <property type="evidence" value="ECO:0007669"/>
    <property type="project" value="InterPro"/>
</dbReference>
<comment type="caution">
    <text evidence="3">The sequence shown here is derived from an EMBL/GenBank/DDBJ whole genome shotgun (WGS) entry which is preliminary data.</text>
</comment>
<evidence type="ECO:0000259" key="2">
    <source>
        <dbReference type="SMART" id="SM00645"/>
    </source>
</evidence>